<reference evidence="12" key="1">
    <citation type="submission" date="2020-10" db="EMBL/GenBank/DDBJ databases">
        <authorList>
            <person name="Han B."/>
            <person name="Lu T."/>
            <person name="Zhao Q."/>
            <person name="Huang X."/>
            <person name="Zhao Y."/>
        </authorList>
    </citation>
    <scope>NUCLEOTIDE SEQUENCE</scope>
</reference>
<evidence type="ECO:0000259" key="11">
    <source>
        <dbReference type="PROSITE" id="PS50893"/>
    </source>
</evidence>
<evidence type="ECO:0000256" key="3">
    <source>
        <dbReference type="ARBA" id="ARBA00022448"/>
    </source>
</evidence>
<dbReference type="FunFam" id="3.40.50.300:FF:001533">
    <property type="entry name" value="ABC transporter G family member 11"/>
    <property type="match status" value="1"/>
</dbReference>
<accession>A0A811Q5I6</accession>
<dbReference type="GO" id="GO:0016020">
    <property type="term" value="C:membrane"/>
    <property type="evidence" value="ECO:0007669"/>
    <property type="project" value="UniProtKB-SubCell"/>
</dbReference>
<dbReference type="InterPro" id="IPR013525">
    <property type="entry name" value="ABC2_TM"/>
</dbReference>
<dbReference type="AlphaFoldDB" id="A0A811Q5I6"/>
<dbReference type="PANTHER" id="PTHR48042:SF9">
    <property type="entry name" value="ABC-2 TYPE TRANSPORTER FAMILY PROTEIN, EXPRESSED"/>
    <property type="match status" value="1"/>
</dbReference>
<dbReference type="OrthoDB" id="66620at2759"/>
<feature type="transmembrane region" description="Helical" evidence="10">
    <location>
        <begin position="559"/>
        <end position="581"/>
    </location>
</feature>
<dbReference type="GO" id="GO:0016887">
    <property type="term" value="F:ATP hydrolysis activity"/>
    <property type="evidence" value="ECO:0007669"/>
    <property type="project" value="InterPro"/>
</dbReference>
<dbReference type="Proteomes" id="UP000604825">
    <property type="component" value="Unassembled WGS sequence"/>
</dbReference>
<feature type="compositionally biased region" description="Pro residues" evidence="9">
    <location>
        <begin position="1"/>
        <end position="18"/>
    </location>
</feature>
<evidence type="ECO:0000256" key="9">
    <source>
        <dbReference type="SAM" id="MobiDB-lite"/>
    </source>
</evidence>
<keyword evidence="13" id="KW-1185">Reference proteome</keyword>
<dbReference type="InterPro" id="IPR003593">
    <property type="entry name" value="AAA+_ATPase"/>
</dbReference>
<evidence type="ECO:0000256" key="2">
    <source>
        <dbReference type="ARBA" id="ARBA00005814"/>
    </source>
</evidence>
<evidence type="ECO:0000256" key="10">
    <source>
        <dbReference type="SAM" id="Phobius"/>
    </source>
</evidence>
<feature type="transmembrane region" description="Helical" evidence="10">
    <location>
        <begin position="523"/>
        <end position="547"/>
    </location>
</feature>
<dbReference type="GO" id="GO:0140359">
    <property type="term" value="F:ABC-type transporter activity"/>
    <property type="evidence" value="ECO:0007669"/>
    <property type="project" value="InterPro"/>
</dbReference>
<feature type="transmembrane region" description="Helical" evidence="10">
    <location>
        <begin position="483"/>
        <end position="503"/>
    </location>
</feature>
<evidence type="ECO:0000313" key="13">
    <source>
        <dbReference type="Proteomes" id="UP000604825"/>
    </source>
</evidence>
<dbReference type="PANTHER" id="PTHR48042">
    <property type="entry name" value="ABC TRANSPORTER G FAMILY MEMBER 11"/>
    <property type="match status" value="1"/>
</dbReference>
<feature type="transmembrane region" description="Helical" evidence="10">
    <location>
        <begin position="449"/>
        <end position="471"/>
    </location>
</feature>
<evidence type="ECO:0000256" key="6">
    <source>
        <dbReference type="ARBA" id="ARBA00022840"/>
    </source>
</evidence>
<dbReference type="GO" id="GO:0005524">
    <property type="term" value="F:ATP binding"/>
    <property type="evidence" value="ECO:0007669"/>
    <property type="project" value="UniProtKB-KW"/>
</dbReference>
<keyword evidence="4 10" id="KW-0812">Transmembrane</keyword>
<dbReference type="Pfam" id="PF01061">
    <property type="entry name" value="ABC2_membrane"/>
    <property type="match status" value="1"/>
</dbReference>
<feature type="transmembrane region" description="Helical" evidence="10">
    <location>
        <begin position="677"/>
        <end position="698"/>
    </location>
</feature>
<keyword evidence="8 10" id="KW-0472">Membrane</keyword>
<dbReference type="Gene3D" id="3.40.50.300">
    <property type="entry name" value="P-loop containing nucleotide triphosphate hydrolases"/>
    <property type="match status" value="1"/>
</dbReference>
<evidence type="ECO:0000256" key="1">
    <source>
        <dbReference type="ARBA" id="ARBA00004141"/>
    </source>
</evidence>
<dbReference type="InterPro" id="IPR052215">
    <property type="entry name" value="Plant_ABCG"/>
</dbReference>
<dbReference type="Pfam" id="PF19055">
    <property type="entry name" value="ABC2_membrane_7"/>
    <property type="match status" value="1"/>
</dbReference>
<gene>
    <name evidence="12" type="ORF">NCGR_LOCUS36156</name>
</gene>
<dbReference type="InterPro" id="IPR043926">
    <property type="entry name" value="ABCG_dom"/>
</dbReference>
<evidence type="ECO:0000256" key="5">
    <source>
        <dbReference type="ARBA" id="ARBA00022741"/>
    </source>
</evidence>
<dbReference type="Pfam" id="PF00005">
    <property type="entry name" value="ABC_tran"/>
    <property type="match status" value="1"/>
</dbReference>
<evidence type="ECO:0000256" key="7">
    <source>
        <dbReference type="ARBA" id="ARBA00022989"/>
    </source>
</evidence>
<evidence type="ECO:0000256" key="4">
    <source>
        <dbReference type="ARBA" id="ARBA00022692"/>
    </source>
</evidence>
<dbReference type="PROSITE" id="PS50893">
    <property type="entry name" value="ABC_TRANSPORTER_2"/>
    <property type="match status" value="1"/>
</dbReference>
<evidence type="ECO:0000313" key="12">
    <source>
        <dbReference type="EMBL" id="CAD6252505.1"/>
    </source>
</evidence>
<keyword evidence="7 10" id="KW-1133">Transmembrane helix</keyword>
<sequence>MAGTPSPLPRWAPTPSPWRPLWRWGGGTPDANHHQHGGRGGGTGTSWWSSLASGVFAWGGRGRHRGTASDDRACGVVPGRSGCELQAVVVPSSAAEAGAGGDPRAFLTWEDVRVTVAGGPRGAPDVRILDGISGHARPGEVLAIMGPSGGGKTTLLDTLAGRLGPGMNKTGLILINGRQEKLAYGTSAYVTQDNVLMSTLSVREAVYYSAQLQLPDTMPLPEKRSHAERLIREMGLADAMDTRIGGRITKGISGGQRKRLSICIEMLTRPRLLFLDEPTSGIDSAASYHVMSHIARVAASDGMTVVAAVHQPSGDVFELFHGLCLLAAGRTVFFGTTSDATEFFTLNGFPCPHLRSPSDHFLRTINKDFDEETVESSKAKRKTAAEAIDILATAYRSSSYLEKTTEQIVEMKNMDGASFRRREQASFATKLLVLTRRSFLNMHRDIGYYWMRLAIYMGIGVCLGTIFYQVGYSYSSIQSRCEVIMYTVVLLTFMAIGGFPSFVEDVKVFRKERLSGHYGVSEFVISNTISATPYLSVIAVLPGAMLYYLTGLTKGVDHFIYFVMVVCICCLLVESMMMVIAAIVPDFLMGIIIGAGVQGVMMLTGGFFRLPNDLPKPIWKYPCYYMSFHKYAVQGLYKNEFMGLSFPSDQLIESNVTISGIQVLKDKLQVELGYSKWVNLAILCGMMVIYRMIFFAIVKITEEIQQKMGGKRGCVR</sequence>
<dbReference type="PROSITE" id="PS00211">
    <property type="entry name" value="ABC_TRANSPORTER_1"/>
    <property type="match status" value="1"/>
</dbReference>
<evidence type="ECO:0000256" key="8">
    <source>
        <dbReference type="ARBA" id="ARBA00023136"/>
    </source>
</evidence>
<comment type="caution">
    <text evidence="12">The sequence shown here is derived from an EMBL/GenBank/DDBJ whole genome shotgun (WGS) entry which is preliminary data.</text>
</comment>
<proteinExistence type="inferred from homology"/>
<dbReference type="EMBL" id="CAJGYO010000009">
    <property type="protein sequence ID" value="CAD6252505.1"/>
    <property type="molecule type" value="Genomic_DNA"/>
</dbReference>
<organism evidence="12 13">
    <name type="scientific">Miscanthus lutarioriparius</name>
    <dbReference type="NCBI Taxonomy" id="422564"/>
    <lineage>
        <taxon>Eukaryota</taxon>
        <taxon>Viridiplantae</taxon>
        <taxon>Streptophyta</taxon>
        <taxon>Embryophyta</taxon>
        <taxon>Tracheophyta</taxon>
        <taxon>Spermatophyta</taxon>
        <taxon>Magnoliopsida</taxon>
        <taxon>Liliopsida</taxon>
        <taxon>Poales</taxon>
        <taxon>Poaceae</taxon>
        <taxon>PACMAD clade</taxon>
        <taxon>Panicoideae</taxon>
        <taxon>Andropogonodae</taxon>
        <taxon>Andropogoneae</taxon>
        <taxon>Saccharinae</taxon>
        <taxon>Miscanthus</taxon>
    </lineage>
</organism>
<dbReference type="InterPro" id="IPR017871">
    <property type="entry name" value="ABC_transporter-like_CS"/>
</dbReference>
<protein>
    <recommendedName>
        <fullName evidence="11">ABC transporter domain-containing protein</fullName>
    </recommendedName>
</protein>
<dbReference type="SMART" id="SM00382">
    <property type="entry name" value="AAA"/>
    <property type="match status" value="1"/>
</dbReference>
<dbReference type="InterPro" id="IPR003439">
    <property type="entry name" value="ABC_transporter-like_ATP-bd"/>
</dbReference>
<keyword evidence="6" id="KW-0067">ATP-binding</keyword>
<comment type="subcellular location">
    <subcellularLocation>
        <location evidence="1">Membrane</location>
        <topology evidence="1">Multi-pass membrane protein</topology>
    </subcellularLocation>
</comment>
<comment type="similarity">
    <text evidence="2">Belongs to the ABC transporter superfamily. ABCG family. Eye pigment precursor importer (TC 3.A.1.204) subfamily.</text>
</comment>
<keyword evidence="3" id="KW-0813">Transport</keyword>
<feature type="transmembrane region" description="Helical" evidence="10">
    <location>
        <begin position="587"/>
        <end position="610"/>
    </location>
</feature>
<feature type="domain" description="ABC transporter" evidence="11">
    <location>
        <begin position="107"/>
        <end position="353"/>
    </location>
</feature>
<feature type="region of interest" description="Disordered" evidence="9">
    <location>
        <begin position="1"/>
        <end position="44"/>
    </location>
</feature>
<keyword evidence="5" id="KW-0547">Nucleotide-binding</keyword>
<name>A0A811Q5I6_9POAL</name>
<dbReference type="SUPFAM" id="SSF52540">
    <property type="entry name" value="P-loop containing nucleoside triphosphate hydrolases"/>
    <property type="match status" value="1"/>
</dbReference>
<dbReference type="InterPro" id="IPR027417">
    <property type="entry name" value="P-loop_NTPase"/>
</dbReference>